<evidence type="ECO:0000313" key="3">
    <source>
        <dbReference type="Proteomes" id="UP000294856"/>
    </source>
</evidence>
<accession>A0A4V2PBH7</accession>
<protein>
    <submittedName>
        <fullName evidence="2">Polyhydroxyalkanoate synthase</fullName>
    </submittedName>
</protein>
<dbReference type="PANTHER" id="PTHR36837">
    <property type="entry name" value="POLY(3-HYDROXYALKANOATE) POLYMERASE SUBUNIT PHAC"/>
    <property type="match status" value="1"/>
</dbReference>
<proteinExistence type="predicted"/>
<comment type="caution">
    <text evidence="2">The sequence shown here is derived from an EMBL/GenBank/DDBJ whole genome shotgun (WGS) entry which is preliminary data.</text>
</comment>
<dbReference type="STRING" id="1210063.GCA_001612665_01118"/>
<dbReference type="EMBL" id="SMFR01000002">
    <property type="protein sequence ID" value="TCJ97415.1"/>
    <property type="molecule type" value="Genomic_DNA"/>
</dbReference>
<evidence type="ECO:0000313" key="2">
    <source>
        <dbReference type="EMBL" id="TCJ97415.1"/>
    </source>
</evidence>
<organism evidence="2 3">
    <name type="scientific">Nocardia alba</name>
    <dbReference type="NCBI Taxonomy" id="225051"/>
    <lineage>
        <taxon>Bacteria</taxon>
        <taxon>Bacillati</taxon>
        <taxon>Actinomycetota</taxon>
        <taxon>Actinomycetes</taxon>
        <taxon>Mycobacteriales</taxon>
        <taxon>Nocardiaceae</taxon>
        <taxon>Nocardia</taxon>
    </lineage>
</organism>
<dbReference type="AlphaFoldDB" id="A0A4V2PBH7"/>
<keyword evidence="3" id="KW-1185">Reference proteome</keyword>
<dbReference type="SUPFAM" id="SSF53474">
    <property type="entry name" value="alpha/beta-Hydrolases"/>
    <property type="match status" value="1"/>
</dbReference>
<dbReference type="InterPro" id="IPR051321">
    <property type="entry name" value="PHA/PHB_synthase"/>
</dbReference>
<gene>
    <name evidence="2" type="ORF">DFR71_3457</name>
</gene>
<reference evidence="2 3" key="1">
    <citation type="submission" date="2019-03" db="EMBL/GenBank/DDBJ databases">
        <title>Genomic Encyclopedia of Type Strains, Phase IV (KMG-IV): sequencing the most valuable type-strain genomes for metagenomic binning, comparative biology and taxonomic classification.</title>
        <authorList>
            <person name="Goeker M."/>
        </authorList>
    </citation>
    <scope>NUCLEOTIDE SEQUENCE [LARGE SCALE GENOMIC DNA]</scope>
    <source>
        <strain evidence="2 3">DSM 44684</strain>
    </source>
</reference>
<evidence type="ECO:0000259" key="1">
    <source>
        <dbReference type="Pfam" id="PF00561"/>
    </source>
</evidence>
<dbReference type="PANTHER" id="PTHR36837:SF2">
    <property type="entry name" value="POLY(3-HYDROXYALKANOATE) POLYMERASE SUBUNIT PHAC"/>
    <property type="match status" value="1"/>
</dbReference>
<dbReference type="InterPro" id="IPR000073">
    <property type="entry name" value="AB_hydrolase_1"/>
</dbReference>
<dbReference type="Gene3D" id="3.40.50.1820">
    <property type="entry name" value="alpha/beta hydrolase"/>
    <property type="match status" value="1"/>
</dbReference>
<dbReference type="GO" id="GO:0003824">
    <property type="term" value="F:catalytic activity"/>
    <property type="evidence" value="ECO:0007669"/>
    <property type="project" value="UniProtKB-ARBA"/>
</dbReference>
<feature type="domain" description="AB hydrolase-1" evidence="1">
    <location>
        <begin position="82"/>
        <end position="180"/>
    </location>
</feature>
<dbReference type="Proteomes" id="UP000294856">
    <property type="component" value="Unassembled WGS sequence"/>
</dbReference>
<sequence length="349" mass="37829">MRGLPMGIVAELPRALRNVWSVSFGGGLESYCPAPSSTVYDGAHRHLKRYDRTTSAKGNPVLLVPPLAVTIACFDLRPGQSLVRYLLDRGRQPYVIDYGEFGYADRALGLEDWIDDILPEAISRVSEEHDGRGVDIIGWSLGGVLALLTAAAHADLPIASITCLAAPIDQAQTAFLLPLRLVAKVTGGREMAVATKAMGGIPREFVRLGFRIQAFDRELAKPMFLARNAFDTEALARMEATDRFMATMPGYPGRSYWQIYRSLVLRNELASGSIRLRSDLVIELSKVTCRVLLAGSPSDVVVPAASVRRGLDVLPNAAEVAFVEVSGGHLGLVSAADTTWPAIEEFLGH</sequence>
<dbReference type="Pfam" id="PF00561">
    <property type="entry name" value="Abhydrolase_1"/>
    <property type="match status" value="1"/>
</dbReference>
<dbReference type="InterPro" id="IPR029058">
    <property type="entry name" value="AB_hydrolase_fold"/>
</dbReference>
<name>A0A4V2PBH7_9NOCA</name>